<keyword evidence="5" id="KW-0812">Transmembrane</keyword>
<dbReference type="GO" id="GO:0006487">
    <property type="term" value="P:protein N-linked glycosylation"/>
    <property type="evidence" value="ECO:0007669"/>
    <property type="project" value="TreeGrafter"/>
</dbReference>
<dbReference type="GO" id="GO:0005794">
    <property type="term" value="C:Golgi apparatus"/>
    <property type="evidence" value="ECO:0007669"/>
    <property type="project" value="TreeGrafter"/>
</dbReference>
<dbReference type="PANTHER" id="PTHR31121:SF6">
    <property type="entry name" value="ALPHA-1,2 MANNOSYLTRANSFERASE KTR1"/>
    <property type="match status" value="1"/>
</dbReference>
<keyword evidence="4" id="KW-0808">Transferase</keyword>
<dbReference type="PANTHER" id="PTHR31121">
    <property type="entry name" value="ALPHA-1,2 MANNOSYLTRANSFERASE KTR1"/>
    <property type="match status" value="1"/>
</dbReference>
<sequence>MPKISSKLLRYIAAAAILIFFFQYTQVNRIPGNNDKHVEQLEKQRPNLQLENDVAEQQKKISYVKANATFISLARNRDLYNLVNSIRLIEDRFNHQFHYDWVFLNDEDFTPEFIEVTTNFVSGKTHYGKIPKEHWSIPSSIDLNKAKTSWEQMQDQGVLYGGSESYRHMCRYESGFFWRHPILDQFKYYWRIEPDVTFYCDIPYDVFQFMTDNKYAYGFTTSLHEYPATIKTLWNTTREFIGKHPEYLAKNNMLEFVSWDFGENYNYCHFWSNFEIGDMDFWRSEAYRKYFEYLDNSGGFFYERWGDAPVHSIAAALFLNKSQIHHFDDIGYKHMPFVSCPTDPEIHKKRNCGCNPEENFTWKRFSCTSDFYLMQEKPIPAQSWLHRKKVVGEALRTGGKQLSPEREKEVVDQSNKELLDYYRTHKELPPEMKPKLSGLALD</sequence>
<dbReference type="InterPro" id="IPR029044">
    <property type="entry name" value="Nucleotide-diphossugar_trans"/>
</dbReference>
<evidence type="ECO:0000256" key="1">
    <source>
        <dbReference type="ARBA" id="ARBA00004606"/>
    </source>
</evidence>
<organism evidence="6 7">
    <name type="scientific">Magnusiomyces paraingens</name>
    <dbReference type="NCBI Taxonomy" id="2606893"/>
    <lineage>
        <taxon>Eukaryota</taxon>
        <taxon>Fungi</taxon>
        <taxon>Dikarya</taxon>
        <taxon>Ascomycota</taxon>
        <taxon>Saccharomycotina</taxon>
        <taxon>Dipodascomycetes</taxon>
        <taxon>Dipodascales</taxon>
        <taxon>Dipodascaceae</taxon>
        <taxon>Magnusiomyces</taxon>
    </lineage>
</organism>
<evidence type="ECO:0000256" key="5">
    <source>
        <dbReference type="ARBA" id="ARBA00022968"/>
    </source>
</evidence>
<evidence type="ECO:0000313" key="6">
    <source>
        <dbReference type="EMBL" id="VVT52963.1"/>
    </source>
</evidence>
<gene>
    <name evidence="6" type="ORF">SAPINGB_P003335</name>
</gene>
<dbReference type="RefSeq" id="XP_031853944.1">
    <property type="nucleotide sequence ID" value="XM_031998053.1"/>
</dbReference>
<comment type="similarity">
    <text evidence="2">Belongs to the glycosyltransferase 15 family.</text>
</comment>
<dbReference type="FunFam" id="3.90.550.10:FF:000051">
    <property type="entry name" value="Alpha-1,2-mannosyltransferase (Ktr4)"/>
    <property type="match status" value="1"/>
</dbReference>
<dbReference type="InterPro" id="IPR002685">
    <property type="entry name" value="Glyco_trans_15"/>
</dbReference>
<dbReference type="GO" id="GO:0006493">
    <property type="term" value="P:protein O-linked glycosylation"/>
    <property type="evidence" value="ECO:0007669"/>
    <property type="project" value="TreeGrafter"/>
</dbReference>
<dbReference type="OrthoDB" id="439943at2759"/>
<dbReference type="Pfam" id="PF01793">
    <property type="entry name" value="Glyco_transf_15"/>
    <property type="match status" value="1"/>
</dbReference>
<dbReference type="AlphaFoldDB" id="A0A5E8BNT1"/>
<dbReference type="GeneID" id="43582153"/>
<dbReference type="SUPFAM" id="SSF53448">
    <property type="entry name" value="Nucleotide-diphospho-sugar transferases"/>
    <property type="match status" value="1"/>
</dbReference>
<dbReference type="GO" id="GO:0000032">
    <property type="term" value="P:cell wall mannoprotein biosynthetic process"/>
    <property type="evidence" value="ECO:0007669"/>
    <property type="project" value="TreeGrafter"/>
</dbReference>
<protein>
    <recommendedName>
        <fullName evidence="8">Glycosyltransferase family 15 protein</fullName>
    </recommendedName>
</protein>
<accession>A0A5E8BNT1</accession>
<evidence type="ECO:0000256" key="3">
    <source>
        <dbReference type="ARBA" id="ARBA00022676"/>
    </source>
</evidence>
<evidence type="ECO:0000256" key="2">
    <source>
        <dbReference type="ARBA" id="ARBA00007677"/>
    </source>
</evidence>
<comment type="subcellular location">
    <subcellularLocation>
        <location evidence="1">Membrane</location>
        <topology evidence="1">Single-pass type II membrane protein</topology>
    </subcellularLocation>
</comment>
<evidence type="ECO:0000256" key="4">
    <source>
        <dbReference type="ARBA" id="ARBA00022679"/>
    </source>
</evidence>
<evidence type="ECO:0008006" key="8">
    <source>
        <dbReference type="Google" id="ProtNLM"/>
    </source>
</evidence>
<name>A0A5E8BNT1_9ASCO</name>
<dbReference type="GO" id="GO:0000026">
    <property type="term" value="F:alpha-1,2-mannosyltransferase activity"/>
    <property type="evidence" value="ECO:0007669"/>
    <property type="project" value="TreeGrafter"/>
</dbReference>
<dbReference type="GO" id="GO:0016020">
    <property type="term" value="C:membrane"/>
    <property type="evidence" value="ECO:0007669"/>
    <property type="project" value="UniProtKB-SubCell"/>
</dbReference>
<keyword evidence="7" id="KW-1185">Reference proteome</keyword>
<evidence type="ECO:0000313" key="7">
    <source>
        <dbReference type="Proteomes" id="UP000398389"/>
    </source>
</evidence>
<keyword evidence="3" id="KW-0328">Glycosyltransferase</keyword>
<dbReference type="Proteomes" id="UP000398389">
    <property type="component" value="Unassembled WGS sequence"/>
</dbReference>
<proteinExistence type="inferred from homology"/>
<reference evidence="6 7" key="1">
    <citation type="submission" date="2019-09" db="EMBL/GenBank/DDBJ databases">
        <authorList>
            <person name="Brejova B."/>
        </authorList>
    </citation>
    <scope>NUCLEOTIDE SEQUENCE [LARGE SCALE GENOMIC DNA]</scope>
</reference>
<dbReference type="EMBL" id="CABVLU010000003">
    <property type="protein sequence ID" value="VVT52963.1"/>
    <property type="molecule type" value="Genomic_DNA"/>
</dbReference>
<dbReference type="Gene3D" id="3.90.550.10">
    <property type="entry name" value="Spore Coat Polysaccharide Biosynthesis Protein SpsA, Chain A"/>
    <property type="match status" value="1"/>
</dbReference>
<keyword evidence="5" id="KW-0735">Signal-anchor</keyword>